<evidence type="ECO:0000313" key="2">
    <source>
        <dbReference type="Proteomes" id="UP000822476"/>
    </source>
</evidence>
<reference evidence="1" key="1">
    <citation type="submission" date="2019-07" db="EMBL/GenBank/DDBJ databases">
        <title>Annotation for the trematode Paragonimus miyazaki's.</title>
        <authorList>
            <person name="Choi Y.-J."/>
        </authorList>
    </citation>
    <scope>NUCLEOTIDE SEQUENCE</scope>
    <source>
        <strain evidence="1">Japan</strain>
    </source>
</reference>
<name>A0A8S9YKF9_9TREM</name>
<gene>
    <name evidence="1" type="ORF">EG68_07245</name>
</gene>
<accession>A0A8S9YKF9</accession>
<dbReference type="OrthoDB" id="10434368at2759"/>
<dbReference type="AlphaFoldDB" id="A0A8S9YKF9"/>
<dbReference type="Proteomes" id="UP000822476">
    <property type="component" value="Unassembled WGS sequence"/>
</dbReference>
<dbReference type="SUPFAM" id="SSF49899">
    <property type="entry name" value="Concanavalin A-like lectins/glucanases"/>
    <property type="match status" value="1"/>
</dbReference>
<sequence>MSLNTGEDKRDSLCYSDADLLLKLHGTEINHEGELNSATAIHTFLSGYPAAIHSSCLSQPEQCKHGALTLSFWMRIDNLTDGSATSVLPHPLENLESTLLMTGKTKETGITVDLFASSKSGAIQIDMNISLATGNQLWMINAKNSTQLGRWTNVGLHWSQRTHNRPGILEVYLDGHRKHTTSVPLEKTRRSGLSEDSRKLDIKKTIYSMPSAQQETGNIFVNGAISNIAFWESSAVSCSMPRSAKQRLLGMCSLDPRLVEPVPCAEWHNCAVADGSPYLYHLGIGAVSLQGTFLAITLGVINKQLLAYCFTALHRKNE</sequence>
<keyword evidence="2" id="KW-1185">Reference proteome</keyword>
<dbReference type="InterPro" id="IPR013320">
    <property type="entry name" value="ConA-like_dom_sf"/>
</dbReference>
<dbReference type="Gene3D" id="2.60.120.200">
    <property type="match status" value="1"/>
</dbReference>
<proteinExistence type="predicted"/>
<dbReference type="EMBL" id="JTDE01004081">
    <property type="protein sequence ID" value="KAF7255319.1"/>
    <property type="molecule type" value="Genomic_DNA"/>
</dbReference>
<comment type="caution">
    <text evidence="1">The sequence shown here is derived from an EMBL/GenBank/DDBJ whole genome shotgun (WGS) entry which is preliminary data.</text>
</comment>
<organism evidence="1 2">
    <name type="scientific">Paragonimus skrjabini miyazakii</name>
    <dbReference type="NCBI Taxonomy" id="59628"/>
    <lineage>
        <taxon>Eukaryota</taxon>
        <taxon>Metazoa</taxon>
        <taxon>Spiralia</taxon>
        <taxon>Lophotrochozoa</taxon>
        <taxon>Platyhelminthes</taxon>
        <taxon>Trematoda</taxon>
        <taxon>Digenea</taxon>
        <taxon>Plagiorchiida</taxon>
        <taxon>Troglotremata</taxon>
        <taxon>Troglotrematidae</taxon>
        <taxon>Paragonimus</taxon>
    </lineage>
</organism>
<protein>
    <submittedName>
        <fullName evidence="1">Uncharacterized protein</fullName>
    </submittedName>
</protein>
<evidence type="ECO:0000313" key="1">
    <source>
        <dbReference type="EMBL" id="KAF7255319.1"/>
    </source>
</evidence>